<dbReference type="GO" id="GO:0005737">
    <property type="term" value="C:cytoplasm"/>
    <property type="evidence" value="ECO:0007669"/>
    <property type="project" value="TreeGrafter"/>
</dbReference>
<name>A0A2P8DBZ8_9BACT</name>
<dbReference type="GO" id="GO:0009432">
    <property type="term" value="P:SOS response"/>
    <property type="evidence" value="ECO:0007669"/>
    <property type="project" value="TreeGrafter"/>
</dbReference>
<comment type="caution">
    <text evidence="2">The sequence shown here is derived from an EMBL/GenBank/DDBJ whole genome shotgun (WGS) entry which is preliminary data.</text>
</comment>
<dbReference type="InterPro" id="IPR048936">
    <property type="entry name" value="MvdD-like_ATPgrasp"/>
</dbReference>
<dbReference type="RefSeq" id="WP_106521405.1">
    <property type="nucleotide sequence ID" value="NZ_PYGD01000001.1"/>
</dbReference>
<dbReference type="PANTHER" id="PTHR21621:SF0">
    <property type="entry name" value="BETA-CITRYLGLUTAMATE SYNTHASE B-RELATED"/>
    <property type="match status" value="1"/>
</dbReference>
<feature type="domain" description="MvdD-like pre-ATP grasp" evidence="1">
    <location>
        <begin position="1"/>
        <end position="119"/>
    </location>
</feature>
<proteinExistence type="predicted"/>
<dbReference type="Gene3D" id="3.30.470.20">
    <property type="entry name" value="ATP-grasp fold, B domain"/>
    <property type="match status" value="1"/>
</dbReference>
<accession>A0A2P8DBZ8</accession>
<dbReference type="Proteomes" id="UP000240572">
    <property type="component" value="Unassembled WGS sequence"/>
</dbReference>
<dbReference type="OrthoDB" id="583309at2"/>
<evidence type="ECO:0000259" key="1">
    <source>
        <dbReference type="Pfam" id="PF21068"/>
    </source>
</evidence>
<gene>
    <name evidence="2" type="ORF">B0I18_101877</name>
</gene>
<dbReference type="GO" id="GO:0018169">
    <property type="term" value="F:ribosomal S6-glutamic acid ligase activity"/>
    <property type="evidence" value="ECO:0007669"/>
    <property type="project" value="TreeGrafter"/>
</dbReference>
<organism evidence="2 3">
    <name type="scientific">Taibaiella chishuiensis</name>
    <dbReference type="NCBI Taxonomy" id="1434707"/>
    <lineage>
        <taxon>Bacteria</taxon>
        <taxon>Pseudomonadati</taxon>
        <taxon>Bacteroidota</taxon>
        <taxon>Chitinophagia</taxon>
        <taxon>Chitinophagales</taxon>
        <taxon>Chitinophagaceae</taxon>
        <taxon>Taibaiella</taxon>
    </lineage>
</organism>
<reference evidence="2 3" key="1">
    <citation type="submission" date="2018-03" db="EMBL/GenBank/DDBJ databases">
        <title>Genomic Encyclopedia of Type Strains, Phase III (KMG-III): the genomes of soil and plant-associated and newly described type strains.</title>
        <authorList>
            <person name="Whitman W."/>
        </authorList>
    </citation>
    <scope>NUCLEOTIDE SEQUENCE [LARGE SCALE GENOMIC DNA]</scope>
    <source>
        <strain evidence="2 3">CGMCC 1.12700</strain>
    </source>
</reference>
<dbReference type="AlphaFoldDB" id="A0A2P8DBZ8"/>
<dbReference type="PANTHER" id="PTHR21621">
    <property type="entry name" value="RIBOSOMAL PROTEIN S6 MODIFICATION PROTEIN"/>
    <property type="match status" value="1"/>
</dbReference>
<dbReference type="EMBL" id="PYGD01000001">
    <property type="protein sequence ID" value="PSK94717.1"/>
    <property type="molecule type" value="Genomic_DNA"/>
</dbReference>
<sequence>MILCLSHSRDFYNIDIVQKRLGELGHESIRLDTDRFSDQVSFAFGGNAYPFNFTLLLDGRSIDTREVTAVWYRKLWGIQAPAELDPQYRAIFYQEYDTMRDLFFDALRDVPWMNPMQQDHRIGGNKALQLELAQKNGLLIAPTLFSNDPQQVQDFFHSQCEGAMIAKLHGTLSRSMSGGGAMFPTTRIREQDLDQLDALPYCPMIFQQFIPKAYELRIAYADGVFFAGKIDTGDSEKGKTDWRIATDVPLAWQAYQLPGGIQRSLDLMMRDMGLLFGAIDMIRHQDGRYFFLEVNPQGEWGMLQRDLGYPIGETIAEKLAGKI</sequence>
<protein>
    <submittedName>
        <fullName evidence="2">Glutathione synthase/RimK-type ligase-like ATP-grasp enzyme</fullName>
    </submittedName>
</protein>
<keyword evidence="3" id="KW-1185">Reference proteome</keyword>
<keyword evidence="2" id="KW-0436">Ligase</keyword>
<dbReference type="Pfam" id="PF21068">
    <property type="entry name" value="ATPgraspMvdD"/>
    <property type="match status" value="1"/>
</dbReference>
<evidence type="ECO:0000313" key="2">
    <source>
        <dbReference type="EMBL" id="PSK94717.1"/>
    </source>
</evidence>
<evidence type="ECO:0000313" key="3">
    <source>
        <dbReference type="Proteomes" id="UP000240572"/>
    </source>
</evidence>
<dbReference type="SUPFAM" id="SSF56059">
    <property type="entry name" value="Glutathione synthetase ATP-binding domain-like"/>
    <property type="match status" value="1"/>
</dbReference>